<dbReference type="NCBIfam" id="TIGR01733">
    <property type="entry name" value="AA-adenyl-dom"/>
    <property type="match status" value="1"/>
</dbReference>
<keyword evidence="3" id="KW-0597">Phosphoprotein</keyword>
<dbReference type="PANTHER" id="PTHR45527:SF1">
    <property type="entry name" value="FATTY ACID SYNTHASE"/>
    <property type="match status" value="1"/>
</dbReference>
<dbReference type="Proteomes" id="UP000000328">
    <property type="component" value="Chromosome"/>
</dbReference>
<evidence type="ECO:0000256" key="3">
    <source>
        <dbReference type="ARBA" id="ARBA00022553"/>
    </source>
</evidence>
<dbReference type="Gene3D" id="3.40.50.980">
    <property type="match status" value="2"/>
</dbReference>
<accession>A0A0H3DD46</accession>
<dbReference type="InterPro" id="IPR010071">
    <property type="entry name" value="AA_adenyl_dom"/>
</dbReference>
<reference evidence="6 7" key="1">
    <citation type="journal article" date="2010" name="Cell Res.">
        <title>Complete genome sequence of the rifamycin SV-producing Amycolatopsis mediterranei U32 revealed its genetic characteristics in phylogeny and metabolism.</title>
        <authorList>
            <person name="Zhao W."/>
            <person name="Zhong Y."/>
            <person name="Yuan H."/>
            <person name="Wang J."/>
            <person name="Zheng H."/>
            <person name="Wang Y."/>
            <person name="Cen X."/>
            <person name="Xu F."/>
            <person name="Bai J."/>
            <person name="Han X."/>
            <person name="Lu G."/>
            <person name="Zhu Y."/>
            <person name="Shao Z."/>
            <person name="Yan H."/>
            <person name="Li C."/>
            <person name="Peng N."/>
            <person name="Zhang Z."/>
            <person name="Zhang Y."/>
            <person name="Lin W."/>
            <person name="Fan Y."/>
            <person name="Qin Z."/>
            <person name="Hu Y."/>
            <person name="Zhu B."/>
            <person name="Wang S."/>
            <person name="Ding X."/>
            <person name="Zhao G.P."/>
        </authorList>
    </citation>
    <scope>NUCLEOTIDE SEQUENCE [LARGE SCALE GENOMIC DNA]</scope>
    <source>
        <strain evidence="7">U-32</strain>
    </source>
</reference>
<sequence length="775" mass="80401">MLEGVSVGGPAARTPRPSEVLAALVAVTARRAHSDTVAVTGDVTAELDLSADPTFAALSAEVSKLVGPEYTVTVGDVRLSVTGDAAEVHGAEPAQVAGQVDRALADGTRAPSPRVSELDLASDADRALVATFEGGTAPAPARLVHDLVDERARLAPDAPALTAAGKTVPYRWLAEHAEALAARLVRAGVRPGEVVGVLGDRSAGLIAGLLAVLKAGGAYLALPPDWPDARLTGLLDDAGVRIVLADAQVAGRVRGDRTAVPFDATPTAATEPRSGERTTGPLDAAAPEAAEPQPGPVLGDHALPPLDANRRAATEPLPGDLSPGTLAYVSYTSGSTGTPKGVCVPHRAVSRLVHEPDWLDAGPDDVFLQAAPIAFDASTLEIWASLSAGARLVLLPPGRVDPAELGAVVAAEGVTVLWLTAGLFHQLVDHHLDRLAGVRHLIAGGDVISPDAVRRLLAAHPDLVFTNGYGPTENTTFTTCATFGGPAARPGEAGPLPIGRPIRGTRVRVLDRLGRPVPPGVVGDLYALGEGLALGYLGRPAVTAAVFTPAGGGERQYRTGDLARWRTDGSLDFLGRADDQVKIKGYRVEPAEVAAALGAHPAVTAAVALPEPGAGGSTRLAAYVVFADGDRPGVPAPALRDWLRERLPEFLVPARIVALDAFPLTPNGKLDREALPGSAAEEGALDENGAPEDALERFLCELWAKVLMVDSVGVDDDFFELGGHSLVAADLLGQLQQDFGVELPARTFYLSPTIAELAELKELRPLRERFEAPLP</sequence>
<dbReference type="SMART" id="SM00823">
    <property type="entry name" value="PKS_PP"/>
    <property type="match status" value="1"/>
</dbReference>
<evidence type="ECO:0000259" key="5">
    <source>
        <dbReference type="PROSITE" id="PS50075"/>
    </source>
</evidence>
<dbReference type="GO" id="GO:0044550">
    <property type="term" value="P:secondary metabolite biosynthetic process"/>
    <property type="evidence" value="ECO:0007669"/>
    <property type="project" value="TreeGrafter"/>
</dbReference>
<gene>
    <name evidence="6" type="ordered locus">AMED_6243</name>
</gene>
<dbReference type="InterPro" id="IPR006162">
    <property type="entry name" value="Ppantetheine_attach_site"/>
</dbReference>
<dbReference type="InterPro" id="IPR029058">
    <property type="entry name" value="AB_hydrolase_fold"/>
</dbReference>
<dbReference type="GeneID" id="92873904"/>
<dbReference type="InterPro" id="IPR009081">
    <property type="entry name" value="PP-bd_ACP"/>
</dbReference>
<dbReference type="PANTHER" id="PTHR45527">
    <property type="entry name" value="NONRIBOSOMAL PEPTIDE SYNTHETASE"/>
    <property type="match status" value="1"/>
</dbReference>
<dbReference type="GO" id="GO:0005737">
    <property type="term" value="C:cytoplasm"/>
    <property type="evidence" value="ECO:0007669"/>
    <property type="project" value="TreeGrafter"/>
</dbReference>
<evidence type="ECO:0000313" key="6">
    <source>
        <dbReference type="EMBL" id="ADJ47978.1"/>
    </source>
</evidence>
<dbReference type="InterPro" id="IPR020845">
    <property type="entry name" value="AMP-binding_CS"/>
</dbReference>
<evidence type="ECO:0000256" key="2">
    <source>
        <dbReference type="ARBA" id="ARBA00022450"/>
    </source>
</evidence>
<dbReference type="Pfam" id="PF00501">
    <property type="entry name" value="AMP-binding"/>
    <property type="match status" value="1"/>
</dbReference>
<dbReference type="PROSITE" id="PS00455">
    <property type="entry name" value="AMP_BINDING"/>
    <property type="match status" value="1"/>
</dbReference>
<comment type="cofactor">
    <cofactor evidence="1">
        <name>pantetheine 4'-phosphate</name>
        <dbReference type="ChEBI" id="CHEBI:47942"/>
    </cofactor>
</comment>
<dbReference type="Gene3D" id="3.40.50.1820">
    <property type="entry name" value="alpha/beta hydrolase"/>
    <property type="match status" value="1"/>
</dbReference>
<dbReference type="PROSITE" id="PS50075">
    <property type="entry name" value="CARRIER"/>
    <property type="match status" value="1"/>
</dbReference>
<dbReference type="GO" id="GO:0072330">
    <property type="term" value="P:monocarboxylic acid biosynthetic process"/>
    <property type="evidence" value="ECO:0007669"/>
    <property type="project" value="UniProtKB-ARBA"/>
</dbReference>
<dbReference type="InterPro" id="IPR020806">
    <property type="entry name" value="PKS_PP-bd"/>
</dbReference>
<dbReference type="InterPro" id="IPR025110">
    <property type="entry name" value="AMP-bd_C"/>
</dbReference>
<protein>
    <submittedName>
        <fullName evidence="6">Amino acid adenylation domain-containing protein</fullName>
    </submittedName>
</protein>
<dbReference type="PROSITE" id="PS00012">
    <property type="entry name" value="PHOSPHOPANTETHEINE"/>
    <property type="match status" value="1"/>
</dbReference>
<dbReference type="InterPro" id="IPR036736">
    <property type="entry name" value="ACP-like_sf"/>
</dbReference>
<dbReference type="InterPro" id="IPR045851">
    <property type="entry name" value="AMP-bd_C_sf"/>
</dbReference>
<dbReference type="Gene3D" id="3.30.300.30">
    <property type="match status" value="1"/>
</dbReference>
<dbReference type="SUPFAM" id="SSF56801">
    <property type="entry name" value="Acetyl-CoA synthetase-like"/>
    <property type="match status" value="1"/>
</dbReference>
<dbReference type="PATRIC" id="fig|749927.5.peg.6491"/>
<dbReference type="Gene3D" id="2.30.38.10">
    <property type="entry name" value="Luciferase, Domain 3"/>
    <property type="match status" value="1"/>
</dbReference>
<name>A0A0H3DD46_AMYMU</name>
<dbReference type="GO" id="GO:0031177">
    <property type="term" value="F:phosphopantetheine binding"/>
    <property type="evidence" value="ECO:0007669"/>
    <property type="project" value="InterPro"/>
</dbReference>
<proteinExistence type="predicted"/>
<evidence type="ECO:0000313" key="7">
    <source>
        <dbReference type="Proteomes" id="UP000000328"/>
    </source>
</evidence>
<feature type="domain" description="Carrier" evidence="5">
    <location>
        <begin position="690"/>
        <end position="765"/>
    </location>
</feature>
<dbReference type="Pfam" id="PF13193">
    <property type="entry name" value="AMP-binding_C"/>
    <property type="match status" value="1"/>
</dbReference>
<dbReference type="Pfam" id="PF00550">
    <property type="entry name" value="PP-binding"/>
    <property type="match status" value="1"/>
</dbReference>
<keyword evidence="2" id="KW-0596">Phosphopantetheine</keyword>
<dbReference type="CDD" id="cd12117">
    <property type="entry name" value="A_NRPS_Srf_like"/>
    <property type="match status" value="1"/>
</dbReference>
<dbReference type="EMBL" id="CP002000">
    <property type="protein sequence ID" value="ADJ47978.1"/>
    <property type="molecule type" value="Genomic_DNA"/>
</dbReference>
<dbReference type="OrthoDB" id="3243414at2"/>
<dbReference type="AlphaFoldDB" id="A0A0H3DD46"/>
<organism evidence="6 7">
    <name type="scientific">Amycolatopsis mediterranei (strain U-32)</name>
    <dbReference type="NCBI Taxonomy" id="749927"/>
    <lineage>
        <taxon>Bacteria</taxon>
        <taxon>Bacillati</taxon>
        <taxon>Actinomycetota</taxon>
        <taxon>Actinomycetes</taxon>
        <taxon>Pseudonocardiales</taxon>
        <taxon>Pseudonocardiaceae</taxon>
        <taxon>Amycolatopsis</taxon>
    </lineage>
</organism>
<evidence type="ECO:0000256" key="4">
    <source>
        <dbReference type="SAM" id="MobiDB-lite"/>
    </source>
</evidence>
<dbReference type="GO" id="GO:0043041">
    <property type="term" value="P:amino acid activation for nonribosomal peptide biosynthetic process"/>
    <property type="evidence" value="ECO:0007669"/>
    <property type="project" value="TreeGrafter"/>
</dbReference>
<dbReference type="KEGG" id="amd:AMED_6243"/>
<dbReference type="eggNOG" id="COG1020">
    <property type="taxonomic scope" value="Bacteria"/>
</dbReference>
<dbReference type="SUPFAM" id="SSF47336">
    <property type="entry name" value="ACP-like"/>
    <property type="match status" value="1"/>
</dbReference>
<dbReference type="HOGENOM" id="CLU_000022_2_12_11"/>
<dbReference type="FunFam" id="1.10.1200.10:FF:000016">
    <property type="entry name" value="Non-ribosomal peptide synthase"/>
    <property type="match status" value="1"/>
</dbReference>
<feature type="region of interest" description="Disordered" evidence="4">
    <location>
        <begin position="258"/>
        <end position="305"/>
    </location>
</feature>
<dbReference type="InterPro" id="IPR000873">
    <property type="entry name" value="AMP-dep_synth/lig_dom"/>
</dbReference>
<dbReference type="RefSeq" id="WP_013228029.1">
    <property type="nucleotide sequence ID" value="NC_014318.1"/>
</dbReference>
<evidence type="ECO:0000256" key="1">
    <source>
        <dbReference type="ARBA" id="ARBA00001957"/>
    </source>
</evidence>